<dbReference type="Proteomes" id="UP000824890">
    <property type="component" value="Unassembled WGS sequence"/>
</dbReference>
<organism evidence="2 3">
    <name type="scientific">Brassica napus</name>
    <name type="common">Rape</name>
    <dbReference type="NCBI Taxonomy" id="3708"/>
    <lineage>
        <taxon>Eukaryota</taxon>
        <taxon>Viridiplantae</taxon>
        <taxon>Streptophyta</taxon>
        <taxon>Embryophyta</taxon>
        <taxon>Tracheophyta</taxon>
        <taxon>Spermatophyta</taxon>
        <taxon>Magnoliopsida</taxon>
        <taxon>eudicotyledons</taxon>
        <taxon>Gunneridae</taxon>
        <taxon>Pentapetalae</taxon>
        <taxon>rosids</taxon>
        <taxon>malvids</taxon>
        <taxon>Brassicales</taxon>
        <taxon>Brassicaceae</taxon>
        <taxon>Brassiceae</taxon>
        <taxon>Brassica</taxon>
    </lineage>
</organism>
<evidence type="ECO:0000313" key="3">
    <source>
        <dbReference type="Proteomes" id="UP000824890"/>
    </source>
</evidence>
<proteinExistence type="predicted"/>
<reference evidence="2 3" key="1">
    <citation type="submission" date="2021-05" db="EMBL/GenBank/DDBJ databases">
        <title>Genome Assembly of Synthetic Allotetraploid Brassica napus Reveals Homoeologous Exchanges between Subgenomes.</title>
        <authorList>
            <person name="Davis J.T."/>
        </authorList>
    </citation>
    <scope>NUCLEOTIDE SEQUENCE [LARGE SCALE GENOMIC DNA]</scope>
    <source>
        <strain evidence="3">cv. Da-Ae</strain>
        <tissue evidence="2">Seedling</tissue>
    </source>
</reference>
<dbReference type="EMBL" id="JAGKQM010000003">
    <property type="protein sequence ID" value="KAH0931839.1"/>
    <property type="molecule type" value="Genomic_DNA"/>
</dbReference>
<evidence type="ECO:0000313" key="2">
    <source>
        <dbReference type="EMBL" id="KAH0931839.1"/>
    </source>
</evidence>
<sequence length="152" mass="15990">MTMVNVEDESVHGGAGDGDGTVNDDIAGSVAGEIGLSAKKLIHEASRSMELASSQPDASTILPTQLTVLFGRKVSVSDEIEQKRFEIIRIVTAAAKSIETKTSGPVASPALNRAPSFSSTSTTASPATQSISFFADLQLIYQLQGMFLETQI</sequence>
<protein>
    <submittedName>
        <fullName evidence="2">Uncharacterized protein</fullName>
    </submittedName>
</protein>
<feature type="region of interest" description="Disordered" evidence="1">
    <location>
        <begin position="1"/>
        <end position="22"/>
    </location>
</feature>
<feature type="region of interest" description="Disordered" evidence="1">
    <location>
        <begin position="102"/>
        <end position="124"/>
    </location>
</feature>
<gene>
    <name evidence="2" type="ORF">HID58_008956</name>
</gene>
<evidence type="ECO:0000256" key="1">
    <source>
        <dbReference type="SAM" id="MobiDB-lite"/>
    </source>
</evidence>
<accession>A0ABQ8DR57</accession>
<keyword evidence="3" id="KW-1185">Reference proteome</keyword>
<name>A0ABQ8DR57_BRANA</name>
<feature type="compositionally biased region" description="Low complexity" evidence="1">
    <location>
        <begin position="114"/>
        <end position="124"/>
    </location>
</feature>
<comment type="caution">
    <text evidence="2">The sequence shown here is derived from an EMBL/GenBank/DDBJ whole genome shotgun (WGS) entry which is preliminary data.</text>
</comment>